<evidence type="ECO:0000256" key="1">
    <source>
        <dbReference type="SAM" id="Phobius"/>
    </source>
</evidence>
<protein>
    <submittedName>
        <fullName evidence="2">Uncharacterized protein</fullName>
    </submittedName>
</protein>
<organism evidence="2 3">
    <name type="scientific">Peribacillus asahii</name>
    <dbReference type="NCBI Taxonomy" id="228899"/>
    <lineage>
        <taxon>Bacteria</taxon>
        <taxon>Bacillati</taxon>
        <taxon>Bacillota</taxon>
        <taxon>Bacilli</taxon>
        <taxon>Bacillales</taxon>
        <taxon>Bacillaceae</taxon>
        <taxon>Peribacillus</taxon>
    </lineage>
</organism>
<evidence type="ECO:0000313" key="3">
    <source>
        <dbReference type="Proteomes" id="UP000283095"/>
    </source>
</evidence>
<reference evidence="2 3" key="1">
    <citation type="submission" date="2018-01" db="EMBL/GenBank/DDBJ databases">
        <title>Bacillus asahii Genome sequencing and assembly.</title>
        <authorList>
            <person name="Jiang H."/>
            <person name="Feng Y."/>
            <person name="Zhao F."/>
            <person name="Lin X."/>
        </authorList>
    </citation>
    <scope>NUCLEOTIDE SEQUENCE [LARGE SCALE GENOMIC DNA]</scope>
    <source>
        <strain evidence="2 3">OM18</strain>
    </source>
</reference>
<keyword evidence="1" id="KW-0812">Transmembrane</keyword>
<accession>A0A3Q9RJT6</accession>
<feature type="transmembrane region" description="Helical" evidence="1">
    <location>
        <begin position="6"/>
        <end position="27"/>
    </location>
</feature>
<evidence type="ECO:0000313" key="2">
    <source>
        <dbReference type="EMBL" id="AZV41220.1"/>
    </source>
</evidence>
<keyword evidence="1" id="KW-0472">Membrane</keyword>
<dbReference type="Proteomes" id="UP000283095">
    <property type="component" value="Chromosome"/>
</dbReference>
<dbReference type="AlphaFoldDB" id="A0A3Q9RJT6"/>
<dbReference type="EMBL" id="CP026095">
    <property type="protein sequence ID" value="AZV41220.1"/>
    <property type="molecule type" value="Genomic_DNA"/>
</dbReference>
<proteinExistence type="predicted"/>
<name>A0A3Q9RJT6_9BACI</name>
<dbReference type="KEGG" id="pasa:BAOM_0588"/>
<gene>
    <name evidence="2" type="ORF">BAOM_0588</name>
</gene>
<sequence length="42" mass="4927">MLNENLHLLNFLIGVGFFVGKISKMVLDEFVNWFRMVKRGGR</sequence>
<keyword evidence="1" id="KW-1133">Transmembrane helix</keyword>